<evidence type="ECO:0000313" key="3">
    <source>
        <dbReference type="RefSeq" id="XP_016509319.1"/>
    </source>
</evidence>
<dbReference type="KEGG" id="nta:107826799"/>
<feature type="region of interest" description="Disordered" evidence="1">
    <location>
        <begin position="107"/>
        <end position="131"/>
    </location>
</feature>
<evidence type="ECO:0000256" key="1">
    <source>
        <dbReference type="SAM" id="MobiDB-lite"/>
    </source>
</evidence>
<dbReference type="PaxDb" id="4097-A0A1S4D7N7"/>
<protein>
    <submittedName>
        <fullName evidence="3">U1 small nuclear ribonucleoprotein C-like</fullName>
    </submittedName>
</protein>
<name>A0A1S4D7N7_TOBAC</name>
<gene>
    <name evidence="3" type="primary">LOC107826799</name>
</gene>
<feature type="chain" id="PRO_5010324730" evidence="2">
    <location>
        <begin position="27"/>
        <end position="131"/>
    </location>
</feature>
<feature type="compositionally biased region" description="Basic and acidic residues" evidence="1">
    <location>
        <begin position="122"/>
        <end position="131"/>
    </location>
</feature>
<keyword evidence="2" id="KW-0732">Signal</keyword>
<proteinExistence type="predicted"/>
<sequence>MTKKTFFSTLVSFSFCIFLLFGYSFSETKVESTSIEKSYVTKSATVHWSRRAFPFVPPPPKSNSGGNIFPPIPGGDVPKLPLPPLPGFKFPPIPPIAFPPLPDFKFPPIFPPFPGTPSNDGAKGDKDNEKN</sequence>
<dbReference type="AlphaFoldDB" id="A0A1S4D7N7"/>
<feature type="signal peptide" evidence="2">
    <location>
        <begin position="1"/>
        <end position="26"/>
    </location>
</feature>
<dbReference type="RefSeq" id="XP_016509319.1">
    <property type="nucleotide sequence ID" value="XM_016653833.1"/>
</dbReference>
<reference evidence="3" key="1">
    <citation type="submission" date="2025-08" db="UniProtKB">
        <authorList>
            <consortium name="RefSeq"/>
        </authorList>
    </citation>
    <scope>IDENTIFICATION</scope>
</reference>
<accession>A0A1S4D7N7</accession>
<evidence type="ECO:0000256" key="2">
    <source>
        <dbReference type="SAM" id="SignalP"/>
    </source>
</evidence>
<organism evidence="3">
    <name type="scientific">Nicotiana tabacum</name>
    <name type="common">Common tobacco</name>
    <dbReference type="NCBI Taxonomy" id="4097"/>
    <lineage>
        <taxon>Eukaryota</taxon>
        <taxon>Viridiplantae</taxon>
        <taxon>Streptophyta</taxon>
        <taxon>Embryophyta</taxon>
        <taxon>Tracheophyta</taxon>
        <taxon>Spermatophyta</taxon>
        <taxon>Magnoliopsida</taxon>
        <taxon>eudicotyledons</taxon>
        <taxon>Gunneridae</taxon>
        <taxon>Pentapetalae</taxon>
        <taxon>asterids</taxon>
        <taxon>lamiids</taxon>
        <taxon>Solanales</taxon>
        <taxon>Solanaceae</taxon>
        <taxon>Nicotianoideae</taxon>
        <taxon>Nicotianeae</taxon>
        <taxon>Nicotiana</taxon>
    </lineage>
</organism>